<keyword evidence="1" id="KW-0805">Transcription regulation</keyword>
<dbReference type="EMBL" id="BSER01000010">
    <property type="protein sequence ID" value="GLJ96357.1"/>
    <property type="molecule type" value="Genomic_DNA"/>
</dbReference>
<dbReference type="AlphaFoldDB" id="A0A9W6HP08"/>
<evidence type="ECO:0000256" key="3">
    <source>
        <dbReference type="ARBA" id="ARBA00023163"/>
    </source>
</evidence>
<keyword evidence="3" id="KW-0804">Transcription</keyword>
<dbReference type="Gene3D" id="1.10.10.10">
    <property type="entry name" value="Winged helix-like DNA-binding domain superfamily/Winged helix DNA-binding domain"/>
    <property type="match status" value="1"/>
</dbReference>
<evidence type="ECO:0000256" key="1">
    <source>
        <dbReference type="ARBA" id="ARBA00023015"/>
    </source>
</evidence>
<accession>A0A9W6HP08</accession>
<dbReference type="SUPFAM" id="SSF46785">
    <property type="entry name" value="Winged helix' DNA-binding domain"/>
    <property type="match status" value="1"/>
</dbReference>
<keyword evidence="2" id="KW-0238">DNA-binding</keyword>
<dbReference type="RefSeq" id="WP_204963205.1">
    <property type="nucleotide sequence ID" value="NZ_BAAAUR010000017.1"/>
</dbReference>
<reference evidence="5" key="1">
    <citation type="journal article" date="2014" name="Int. J. Syst. Evol. Microbiol.">
        <title>Complete genome sequence of Corynebacterium casei LMG S-19264T (=DSM 44701T), isolated from a smear-ripened cheese.</title>
        <authorList>
            <consortium name="US DOE Joint Genome Institute (JGI-PGF)"/>
            <person name="Walter F."/>
            <person name="Albersmeier A."/>
            <person name="Kalinowski J."/>
            <person name="Ruckert C."/>
        </authorList>
    </citation>
    <scope>NUCLEOTIDE SEQUENCE</scope>
    <source>
        <strain evidence="5">VKM Ac-1940</strain>
    </source>
</reference>
<name>A0A9W6HP08_9MICO</name>
<dbReference type="GO" id="GO:0003677">
    <property type="term" value="F:DNA binding"/>
    <property type="evidence" value="ECO:0007669"/>
    <property type="project" value="UniProtKB-KW"/>
</dbReference>
<evidence type="ECO:0000256" key="2">
    <source>
        <dbReference type="ARBA" id="ARBA00023125"/>
    </source>
</evidence>
<dbReference type="PANTHER" id="PTHR33204:SF39">
    <property type="entry name" value="TRANSCRIPTIONAL REGULATORY PROTEIN"/>
    <property type="match status" value="1"/>
</dbReference>
<evidence type="ECO:0000259" key="4">
    <source>
        <dbReference type="PROSITE" id="PS51118"/>
    </source>
</evidence>
<reference evidence="5" key="2">
    <citation type="submission" date="2023-01" db="EMBL/GenBank/DDBJ databases">
        <authorList>
            <person name="Sun Q."/>
            <person name="Evtushenko L."/>
        </authorList>
    </citation>
    <scope>NUCLEOTIDE SEQUENCE</scope>
    <source>
        <strain evidence="5">VKM Ac-1940</strain>
    </source>
</reference>
<keyword evidence="6" id="KW-1185">Reference proteome</keyword>
<dbReference type="InterPro" id="IPR036390">
    <property type="entry name" value="WH_DNA-bd_sf"/>
</dbReference>
<protein>
    <submittedName>
        <fullName evidence="5">Transcriptional regulator</fullName>
    </submittedName>
</protein>
<organism evidence="5 6">
    <name type="scientific">Microbacterium dextranolyticum</name>
    <dbReference type="NCBI Taxonomy" id="36806"/>
    <lineage>
        <taxon>Bacteria</taxon>
        <taxon>Bacillati</taxon>
        <taxon>Actinomycetota</taxon>
        <taxon>Actinomycetes</taxon>
        <taxon>Micrococcales</taxon>
        <taxon>Microbacteriaceae</taxon>
        <taxon>Microbacterium</taxon>
    </lineage>
</organism>
<gene>
    <name evidence="5" type="ORF">GCM10017591_24200</name>
</gene>
<dbReference type="PROSITE" id="PS51118">
    <property type="entry name" value="HTH_HXLR"/>
    <property type="match status" value="1"/>
</dbReference>
<comment type="caution">
    <text evidence="5">The sequence shown here is derived from an EMBL/GenBank/DDBJ whole genome shotgun (WGS) entry which is preliminary data.</text>
</comment>
<dbReference type="PANTHER" id="PTHR33204">
    <property type="entry name" value="TRANSCRIPTIONAL REGULATOR, MARR FAMILY"/>
    <property type="match status" value="1"/>
</dbReference>
<feature type="domain" description="HTH hxlR-type" evidence="4">
    <location>
        <begin position="19"/>
        <end position="117"/>
    </location>
</feature>
<dbReference type="Pfam" id="PF01638">
    <property type="entry name" value="HxlR"/>
    <property type="match status" value="1"/>
</dbReference>
<evidence type="ECO:0000313" key="6">
    <source>
        <dbReference type="Proteomes" id="UP001142291"/>
    </source>
</evidence>
<proteinExistence type="predicted"/>
<sequence length="134" mass="14806">MSPAHTDVTTADQVTAGECSVKDVLERIGDKWSILILAALAREPHRFRALQRRVDGISQRMLTLSLQRLERDGLIDRTVLHTRPPAVEYALTPVGESLTVPLRALADWAEAHRAGISASRRAWDARADAPSMTD</sequence>
<dbReference type="InterPro" id="IPR036388">
    <property type="entry name" value="WH-like_DNA-bd_sf"/>
</dbReference>
<dbReference type="InterPro" id="IPR002577">
    <property type="entry name" value="HTH_HxlR"/>
</dbReference>
<evidence type="ECO:0000313" key="5">
    <source>
        <dbReference type="EMBL" id="GLJ96357.1"/>
    </source>
</evidence>
<dbReference type="Proteomes" id="UP001142291">
    <property type="component" value="Unassembled WGS sequence"/>
</dbReference>